<dbReference type="PROSITE" id="PS50043">
    <property type="entry name" value="HTH_LUXR_2"/>
    <property type="match status" value="1"/>
</dbReference>
<evidence type="ECO:0000313" key="5">
    <source>
        <dbReference type="EMBL" id="SEW26504.1"/>
    </source>
</evidence>
<keyword evidence="2" id="KW-0238">DNA-binding</keyword>
<dbReference type="InterPro" id="IPR016032">
    <property type="entry name" value="Sig_transdc_resp-reg_C-effctor"/>
</dbReference>
<dbReference type="AlphaFoldDB" id="A0A1I0QHF2"/>
<dbReference type="SUPFAM" id="SSF46894">
    <property type="entry name" value="C-terminal effector domain of the bipartite response regulators"/>
    <property type="match status" value="1"/>
</dbReference>
<dbReference type="GO" id="GO:0006355">
    <property type="term" value="P:regulation of DNA-templated transcription"/>
    <property type="evidence" value="ECO:0007669"/>
    <property type="project" value="InterPro"/>
</dbReference>
<protein>
    <submittedName>
        <fullName evidence="5">Transcriptional regulator, LuxR family</fullName>
    </submittedName>
</protein>
<proteinExistence type="predicted"/>
<sequence>MTQNVKLTPDNIIRLTAAIKHVGTAEFPAHFCAFCAGLAGADAAYLTAFFDADGPAEIYSTRSDPDTLEALALYLDVAFVLDPFYKLFQAKTGDRVDGLGDIAPDDFRRSEYYAKFFRAVKLRDECGVMLHLTDQAALFLSLGVRGTSRLQVLRLRACLPAIGALARRHWTVLTPDRVDGTGRLAAHLDRAFEAFGSSTLSPREGQIARMILQGHSSKSIAISFDNSPETIKVHRKRIYAKLGVASQGELLSLFLTALRRMPATATGDPLAYLDATQT</sequence>
<dbReference type="PANTHER" id="PTHR44688">
    <property type="entry name" value="DNA-BINDING TRANSCRIPTIONAL ACTIVATOR DEVR_DOSR"/>
    <property type="match status" value="1"/>
</dbReference>
<dbReference type="Proteomes" id="UP000199650">
    <property type="component" value="Unassembled WGS sequence"/>
</dbReference>
<evidence type="ECO:0000259" key="4">
    <source>
        <dbReference type="PROSITE" id="PS50043"/>
    </source>
</evidence>
<dbReference type="PRINTS" id="PR00038">
    <property type="entry name" value="HTHLUXR"/>
</dbReference>
<evidence type="ECO:0000256" key="1">
    <source>
        <dbReference type="ARBA" id="ARBA00023015"/>
    </source>
</evidence>
<dbReference type="InterPro" id="IPR036388">
    <property type="entry name" value="WH-like_DNA-bd_sf"/>
</dbReference>
<dbReference type="PANTHER" id="PTHR44688:SF16">
    <property type="entry name" value="DNA-BINDING TRANSCRIPTIONAL ACTIVATOR DEVR_DOSR"/>
    <property type="match status" value="1"/>
</dbReference>
<organism evidence="5 6">
    <name type="scientific">Aliiroseovarius sediminilitoris</name>
    <dbReference type="NCBI Taxonomy" id="1173584"/>
    <lineage>
        <taxon>Bacteria</taxon>
        <taxon>Pseudomonadati</taxon>
        <taxon>Pseudomonadota</taxon>
        <taxon>Alphaproteobacteria</taxon>
        <taxon>Rhodobacterales</taxon>
        <taxon>Paracoccaceae</taxon>
        <taxon>Aliiroseovarius</taxon>
    </lineage>
</organism>
<gene>
    <name evidence="5" type="ORF">SAMN05444851_2571</name>
</gene>
<keyword evidence="1" id="KW-0805">Transcription regulation</keyword>
<dbReference type="Pfam" id="PF00196">
    <property type="entry name" value="GerE"/>
    <property type="match status" value="1"/>
</dbReference>
<dbReference type="SMART" id="SM00421">
    <property type="entry name" value="HTH_LUXR"/>
    <property type="match status" value="1"/>
</dbReference>
<feature type="domain" description="HTH luxR-type" evidence="4">
    <location>
        <begin position="193"/>
        <end position="258"/>
    </location>
</feature>
<keyword evidence="6" id="KW-1185">Reference proteome</keyword>
<keyword evidence="3" id="KW-0804">Transcription</keyword>
<dbReference type="InterPro" id="IPR000792">
    <property type="entry name" value="Tscrpt_reg_LuxR_C"/>
</dbReference>
<accession>A0A1I0QHF2</accession>
<reference evidence="5 6" key="1">
    <citation type="submission" date="2016-10" db="EMBL/GenBank/DDBJ databases">
        <authorList>
            <person name="de Groot N.N."/>
        </authorList>
    </citation>
    <scope>NUCLEOTIDE SEQUENCE [LARGE SCALE GENOMIC DNA]</scope>
    <source>
        <strain evidence="5 6">DSM 29439</strain>
    </source>
</reference>
<dbReference type="GO" id="GO:0003677">
    <property type="term" value="F:DNA binding"/>
    <property type="evidence" value="ECO:0007669"/>
    <property type="project" value="UniProtKB-KW"/>
</dbReference>
<dbReference type="Gene3D" id="1.10.10.10">
    <property type="entry name" value="Winged helix-like DNA-binding domain superfamily/Winged helix DNA-binding domain"/>
    <property type="match status" value="1"/>
</dbReference>
<name>A0A1I0QHF2_9RHOB</name>
<evidence type="ECO:0000256" key="2">
    <source>
        <dbReference type="ARBA" id="ARBA00023125"/>
    </source>
</evidence>
<dbReference type="RefSeq" id="WP_091431103.1">
    <property type="nucleotide sequence ID" value="NZ_FOJB01000001.1"/>
</dbReference>
<evidence type="ECO:0000313" key="6">
    <source>
        <dbReference type="Proteomes" id="UP000199650"/>
    </source>
</evidence>
<dbReference type="STRING" id="1173584.SAMN05444851_2571"/>
<dbReference type="EMBL" id="FOJB01000001">
    <property type="protein sequence ID" value="SEW26504.1"/>
    <property type="molecule type" value="Genomic_DNA"/>
</dbReference>
<evidence type="ECO:0000256" key="3">
    <source>
        <dbReference type="ARBA" id="ARBA00023163"/>
    </source>
</evidence>
<dbReference type="CDD" id="cd06170">
    <property type="entry name" value="LuxR_C_like"/>
    <property type="match status" value="1"/>
</dbReference>